<dbReference type="REBASE" id="18190">
    <property type="entry name" value="S.RpiJORF3176P"/>
</dbReference>
<organism evidence="5">
    <name type="scientific">Ralstonia pickettii (strain 12J)</name>
    <dbReference type="NCBI Taxonomy" id="402626"/>
    <lineage>
        <taxon>Bacteria</taxon>
        <taxon>Pseudomonadati</taxon>
        <taxon>Pseudomonadota</taxon>
        <taxon>Betaproteobacteria</taxon>
        <taxon>Burkholderiales</taxon>
        <taxon>Burkholderiaceae</taxon>
        <taxon>Ralstonia</taxon>
    </lineage>
</organism>
<dbReference type="GO" id="GO:0003677">
    <property type="term" value="F:DNA binding"/>
    <property type="evidence" value="ECO:0007669"/>
    <property type="project" value="UniProtKB-KW"/>
</dbReference>
<dbReference type="HOGENOM" id="CLU_021095_10_5_4"/>
<dbReference type="AlphaFoldDB" id="B2UDQ4"/>
<dbReference type="eggNOG" id="COG0732">
    <property type="taxonomic scope" value="Bacteria"/>
</dbReference>
<evidence type="ECO:0000259" key="4">
    <source>
        <dbReference type="Pfam" id="PF01420"/>
    </source>
</evidence>
<comment type="similarity">
    <text evidence="1">Belongs to the type-I restriction system S methylase family.</text>
</comment>
<evidence type="ECO:0000256" key="2">
    <source>
        <dbReference type="ARBA" id="ARBA00022747"/>
    </source>
</evidence>
<dbReference type="SUPFAM" id="SSF116734">
    <property type="entry name" value="DNA methylase specificity domain"/>
    <property type="match status" value="2"/>
</dbReference>
<evidence type="ECO:0000256" key="3">
    <source>
        <dbReference type="ARBA" id="ARBA00023125"/>
    </source>
</evidence>
<accession>B2UDQ4</accession>
<dbReference type="KEGG" id="rpi:Rpic_3173"/>
<dbReference type="PANTHER" id="PTHR43140">
    <property type="entry name" value="TYPE-1 RESTRICTION ENZYME ECOKI SPECIFICITY PROTEIN"/>
    <property type="match status" value="1"/>
</dbReference>
<dbReference type="EMBL" id="CP001068">
    <property type="protein sequence ID" value="ACD28295.1"/>
    <property type="molecule type" value="Genomic_DNA"/>
</dbReference>
<reference evidence="5" key="1">
    <citation type="submission" date="2008-05" db="EMBL/GenBank/DDBJ databases">
        <title>Complete sequence of chromosome1 of Ralstonia pickettii 12J.</title>
        <authorList>
            <consortium name="US DOE Joint Genome Institute"/>
            <person name="Lucas S."/>
            <person name="Copeland A."/>
            <person name="Lapidus A."/>
            <person name="Glavina del Rio T."/>
            <person name="Dalin E."/>
            <person name="Tice H."/>
            <person name="Bruce D."/>
            <person name="Goodwin L."/>
            <person name="Pitluck S."/>
            <person name="Meincke L."/>
            <person name="Brettin T."/>
            <person name="Detter J.C."/>
            <person name="Han C."/>
            <person name="Kuske C.R."/>
            <person name="Schmutz J."/>
            <person name="Larimer F."/>
            <person name="Land M."/>
            <person name="Hauser L."/>
            <person name="Kyrpides N."/>
            <person name="Mikhailova N."/>
            <person name="Marsh T."/>
            <person name="Richardson P."/>
        </authorList>
    </citation>
    <scope>NUCLEOTIDE SEQUENCE</scope>
    <source>
        <strain evidence="5">12J</strain>
    </source>
</reference>
<dbReference type="InterPro" id="IPR044946">
    <property type="entry name" value="Restrct_endonuc_typeI_TRD_sf"/>
</dbReference>
<dbReference type="GO" id="GO:0009307">
    <property type="term" value="P:DNA restriction-modification system"/>
    <property type="evidence" value="ECO:0007669"/>
    <property type="project" value="UniProtKB-KW"/>
</dbReference>
<keyword evidence="3" id="KW-0238">DNA-binding</keyword>
<dbReference type="PATRIC" id="fig|402626.5.peg.4313"/>
<dbReference type="InterPro" id="IPR051212">
    <property type="entry name" value="Type-I_RE_S_subunit"/>
</dbReference>
<dbReference type="STRING" id="402626.Rpic_3173"/>
<sequence>MNNRTLKPGGRLVKFGDVVRLSKARSQDPLADGIERYVGLEHLEPGDLRIRSWGSVADGVTFTSVFQPGQVLFGKRRAYQRKVAVADFSGVCSGDIYVLETKDAQVLLPELLLFICQTDAFFDHAVGTSAGSLSPRTNWASLADFEFVLPPIEEQQSAIVLLSAATDQCHAIEAAHLAAGRMLQSFKDSMLLYNTSAVANPYLLSDVLLRSPESGCSAPPKDADTGYFVLGLAALSRDGYVSGDFKPVEPTSKMVAAKLSKGDMLISRSNTVDRVGFVGIFSDNRDDVSFPDTMMRLRPNPALVHPDFLEALLQTTSAREYLMRIAAGTSASMKKINRANLLQMRLNVPDLDAQESALDALQEFKNAIATQKARWDAALQLTKLIAMRTIGGAA</sequence>
<keyword evidence="2" id="KW-0680">Restriction system</keyword>
<dbReference type="Pfam" id="PF01420">
    <property type="entry name" value="Methylase_S"/>
    <property type="match status" value="1"/>
</dbReference>
<name>B2UDQ4_RALPJ</name>
<dbReference type="Gene3D" id="3.90.220.20">
    <property type="entry name" value="DNA methylase specificity domains"/>
    <property type="match status" value="2"/>
</dbReference>
<evidence type="ECO:0000313" key="5">
    <source>
        <dbReference type="EMBL" id="ACD28295.1"/>
    </source>
</evidence>
<gene>
    <name evidence="5" type="ordered locus">Rpic_3173</name>
</gene>
<feature type="domain" description="Type I restriction modification DNA specificity" evidence="4">
    <location>
        <begin position="68"/>
        <end position="174"/>
    </location>
</feature>
<proteinExistence type="inferred from homology"/>
<dbReference type="InterPro" id="IPR000055">
    <property type="entry name" value="Restrct_endonuc_typeI_TRD"/>
</dbReference>
<dbReference type="PANTHER" id="PTHR43140:SF1">
    <property type="entry name" value="TYPE I RESTRICTION ENZYME ECOKI SPECIFICITY SUBUNIT"/>
    <property type="match status" value="1"/>
</dbReference>
<evidence type="ECO:0000256" key="1">
    <source>
        <dbReference type="ARBA" id="ARBA00010923"/>
    </source>
</evidence>
<protein>
    <submittedName>
        <fullName evidence="5">Restriction modification system, type I</fullName>
    </submittedName>
</protein>